<reference evidence="1 2" key="1">
    <citation type="submission" date="2022-10" db="EMBL/GenBank/DDBJ databases">
        <title>Luteolibacter arcticus strain CCTCC AB 2014275, whole genome shotgun sequencing project.</title>
        <authorList>
            <person name="Zhao G."/>
            <person name="Shen L."/>
        </authorList>
    </citation>
    <scope>NUCLEOTIDE SEQUENCE [LARGE SCALE GENOMIC DNA]</scope>
    <source>
        <strain evidence="1 2">CCTCC AB 2014275</strain>
    </source>
</reference>
<dbReference type="Pfam" id="PF02423">
    <property type="entry name" value="OCD_Mu_crystall"/>
    <property type="match status" value="1"/>
</dbReference>
<dbReference type="EMBL" id="JAPDDT010000002">
    <property type="protein sequence ID" value="MCW1922444.1"/>
    <property type="molecule type" value="Genomic_DNA"/>
</dbReference>
<gene>
    <name evidence="1" type="ORF">OKA05_07750</name>
</gene>
<dbReference type="InterPro" id="IPR023401">
    <property type="entry name" value="ODC_N"/>
</dbReference>
<dbReference type="InterPro" id="IPR036291">
    <property type="entry name" value="NAD(P)-bd_dom_sf"/>
</dbReference>
<accession>A0ABT3GFV1</accession>
<dbReference type="PIRSF" id="PIRSF001439">
    <property type="entry name" value="CryM"/>
    <property type="match status" value="1"/>
</dbReference>
<protein>
    <submittedName>
        <fullName evidence="1">Ornithine cyclodeaminase family protein</fullName>
    </submittedName>
</protein>
<proteinExistence type="predicted"/>
<organism evidence="1 2">
    <name type="scientific">Luteolibacter arcticus</name>
    <dbReference type="NCBI Taxonomy" id="1581411"/>
    <lineage>
        <taxon>Bacteria</taxon>
        <taxon>Pseudomonadati</taxon>
        <taxon>Verrucomicrobiota</taxon>
        <taxon>Verrucomicrobiia</taxon>
        <taxon>Verrucomicrobiales</taxon>
        <taxon>Verrucomicrobiaceae</taxon>
        <taxon>Luteolibacter</taxon>
    </lineage>
</organism>
<dbReference type="Gene3D" id="3.30.1780.10">
    <property type="entry name" value="ornithine cyclodeaminase, domain 1"/>
    <property type="match status" value="1"/>
</dbReference>
<dbReference type="InterPro" id="IPR003462">
    <property type="entry name" value="ODC_Mu_crystall"/>
</dbReference>
<dbReference type="Proteomes" id="UP001320876">
    <property type="component" value="Unassembled WGS sequence"/>
</dbReference>
<dbReference type="NCBIfam" id="NF004793">
    <property type="entry name" value="PRK06141.1"/>
    <property type="match status" value="1"/>
</dbReference>
<comment type="caution">
    <text evidence="1">The sequence shown here is derived from an EMBL/GenBank/DDBJ whole genome shotgun (WGS) entry which is preliminary data.</text>
</comment>
<keyword evidence="2" id="KW-1185">Reference proteome</keyword>
<name>A0ABT3GFV1_9BACT</name>
<dbReference type="RefSeq" id="WP_264486552.1">
    <property type="nucleotide sequence ID" value="NZ_JAPDDT010000002.1"/>
</dbReference>
<dbReference type="Gene3D" id="3.40.50.720">
    <property type="entry name" value="NAD(P)-binding Rossmann-like Domain"/>
    <property type="match status" value="1"/>
</dbReference>
<dbReference type="PANTHER" id="PTHR13812">
    <property type="entry name" value="KETIMINE REDUCTASE MU-CRYSTALLIN"/>
    <property type="match status" value="1"/>
</dbReference>
<evidence type="ECO:0000313" key="2">
    <source>
        <dbReference type="Proteomes" id="UP001320876"/>
    </source>
</evidence>
<sequence length="313" mass="33987">MKILEEEQVHAALRYPDFIRALREAFAGDYTMPPRQVMLLDPSSPGHEAFAMLPSWNDQVIALKAFTYFPQNQAPFRSLYSKILIFDRANGVPLALVDGASVTYWRTAGVSALAADFLARKDAITLFLLGTGRLAPYLIRAHASVRAIQRVLVWGRDPDKARALISAAAAEYPGISFDVAEDIQAACGEADVIVAATGSPDILVRGAWVKPGTHTDFLGNHHADKRECDTELVTRSKVYVDTRANCFREAGEILVPIAEGVFSQEQVTGELADLCRGTVPGRTSEEEITLFKSVGCALGDLCGALAVYRAGTD</sequence>
<dbReference type="PANTHER" id="PTHR13812:SF19">
    <property type="entry name" value="KETIMINE REDUCTASE MU-CRYSTALLIN"/>
    <property type="match status" value="1"/>
</dbReference>
<evidence type="ECO:0000313" key="1">
    <source>
        <dbReference type="EMBL" id="MCW1922444.1"/>
    </source>
</evidence>
<dbReference type="SUPFAM" id="SSF51735">
    <property type="entry name" value="NAD(P)-binding Rossmann-fold domains"/>
    <property type="match status" value="1"/>
</dbReference>